<dbReference type="EMBL" id="BJYK01000005">
    <property type="protein sequence ID" value="GEN80215.1"/>
    <property type="molecule type" value="Genomic_DNA"/>
</dbReference>
<dbReference type="PANTHER" id="PTHR43133">
    <property type="entry name" value="RNA POLYMERASE ECF-TYPE SIGMA FACTO"/>
    <property type="match status" value="1"/>
</dbReference>
<evidence type="ECO:0000259" key="6">
    <source>
        <dbReference type="Pfam" id="PF04542"/>
    </source>
</evidence>
<dbReference type="InterPro" id="IPR036388">
    <property type="entry name" value="WH-like_DNA-bd_sf"/>
</dbReference>
<dbReference type="Pfam" id="PF04542">
    <property type="entry name" value="Sigma70_r2"/>
    <property type="match status" value="1"/>
</dbReference>
<keyword evidence="3" id="KW-0731">Sigma factor</keyword>
<dbReference type="InterPro" id="IPR013325">
    <property type="entry name" value="RNA_pol_sigma_r2"/>
</dbReference>
<dbReference type="Proteomes" id="UP000321484">
    <property type="component" value="Unassembled WGS sequence"/>
</dbReference>
<protein>
    <recommendedName>
        <fullName evidence="6">RNA polymerase sigma-70 region 2 domain-containing protein</fullName>
    </recommendedName>
</protein>
<dbReference type="InterPro" id="IPR007627">
    <property type="entry name" value="RNA_pol_sigma70_r2"/>
</dbReference>
<dbReference type="SUPFAM" id="SSF88946">
    <property type="entry name" value="Sigma2 domain of RNA polymerase sigma factors"/>
    <property type="match status" value="1"/>
</dbReference>
<evidence type="ECO:0000256" key="2">
    <source>
        <dbReference type="ARBA" id="ARBA00023015"/>
    </source>
</evidence>
<dbReference type="PANTHER" id="PTHR43133:SF8">
    <property type="entry name" value="RNA POLYMERASE SIGMA FACTOR HI_1459-RELATED"/>
    <property type="match status" value="1"/>
</dbReference>
<organism evidence="7 8">
    <name type="scientific">Actinotalea fermentans</name>
    <dbReference type="NCBI Taxonomy" id="43671"/>
    <lineage>
        <taxon>Bacteria</taxon>
        <taxon>Bacillati</taxon>
        <taxon>Actinomycetota</taxon>
        <taxon>Actinomycetes</taxon>
        <taxon>Micrococcales</taxon>
        <taxon>Cellulomonadaceae</taxon>
        <taxon>Actinotalea</taxon>
    </lineage>
</organism>
<evidence type="ECO:0000256" key="4">
    <source>
        <dbReference type="ARBA" id="ARBA00023125"/>
    </source>
</evidence>
<dbReference type="OrthoDB" id="9803203at2"/>
<sequence>MPALGRAGQAATVTTVPPDLGALYLRHRDAMHRVAASVLREAGRASEASDAVSDAMVSIMASPRDVRNWEAFLVTAAKRKALDRVRSAEVRHGGPELVTSAHDRAETTDIAEDVADAHDRGRRAALARASLSVLDERHRTAVWQTVALERPRADVAIELGVSPARVSQMITRALALLRDEMGRREGRDG</sequence>
<keyword evidence="8" id="KW-1185">Reference proteome</keyword>
<evidence type="ECO:0000256" key="1">
    <source>
        <dbReference type="ARBA" id="ARBA00010641"/>
    </source>
</evidence>
<dbReference type="GO" id="GO:0006352">
    <property type="term" value="P:DNA-templated transcription initiation"/>
    <property type="evidence" value="ECO:0007669"/>
    <property type="project" value="InterPro"/>
</dbReference>
<proteinExistence type="inferred from homology"/>
<gene>
    <name evidence="7" type="ORF">AFE02nite_19490</name>
</gene>
<dbReference type="GO" id="GO:0016987">
    <property type="term" value="F:sigma factor activity"/>
    <property type="evidence" value="ECO:0007669"/>
    <property type="project" value="UniProtKB-KW"/>
</dbReference>
<comment type="similarity">
    <text evidence="1">Belongs to the sigma-70 factor family. ECF subfamily.</text>
</comment>
<evidence type="ECO:0000256" key="5">
    <source>
        <dbReference type="ARBA" id="ARBA00023163"/>
    </source>
</evidence>
<dbReference type="Gene3D" id="1.10.10.10">
    <property type="entry name" value="Winged helix-like DNA-binding domain superfamily/Winged helix DNA-binding domain"/>
    <property type="match status" value="1"/>
</dbReference>
<dbReference type="InterPro" id="IPR014284">
    <property type="entry name" value="RNA_pol_sigma-70_dom"/>
</dbReference>
<evidence type="ECO:0000256" key="3">
    <source>
        <dbReference type="ARBA" id="ARBA00023082"/>
    </source>
</evidence>
<feature type="domain" description="RNA polymerase sigma-70 region 2" evidence="6">
    <location>
        <begin position="23"/>
        <end position="88"/>
    </location>
</feature>
<evidence type="ECO:0000313" key="7">
    <source>
        <dbReference type="EMBL" id="GEN80215.1"/>
    </source>
</evidence>
<dbReference type="SUPFAM" id="SSF88659">
    <property type="entry name" value="Sigma3 and sigma4 domains of RNA polymerase sigma factors"/>
    <property type="match status" value="1"/>
</dbReference>
<dbReference type="InterPro" id="IPR013324">
    <property type="entry name" value="RNA_pol_sigma_r3/r4-like"/>
</dbReference>
<keyword evidence="5" id="KW-0804">Transcription</keyword>
<dbReference type="AlphaFoldDB" id="A0A511YYD2"/>
<dbReference type="Gene3D" id="1.10.1740.10">
    <property type="match status" value="1"/>
</dbReference>
<evidence type="ECO:0000313" key="8">
    <source>
        <dbReference type="Proteomes" id="UP000321484"/>
    </source>
</evidence>
<accession>A0A511YYD2</accession>
<keyword evidence="2" id="KW-0805">Transcription regulation</keyword>
<keyword evidence="4" id="KW-0238">DNA-binding</keyword>
<dbReference type="GO" id="GO:0003677">
    <property type="term" value="F:DNA binding"/>
    <property type="evidence" value="ECO:0007669"/>
    <property type="project" value="UniProtKB-KW"/>
</dbReference>
<dbReference type="NCBIfam" id="TIGR02937">
    <property type="entry name" value="sigma70-ECF"/>
    <property type="match status" value="1"/>
</dbReference>
<comment type="caution">
    <text evidence="7">The sequence shown here is derived from an EMBL/GenBank/DDBJ whole genome shotgun (WGS) entry which is preliminary data.</text>
</comment>
<reference evidence="7 8" key="1">
    <citation type="submission" date="2019-07" db="EMBL/GenBank/DDBJ databases">
        <title>Whole genome shotgun sequence of Actinotalea fermentans NBRC 105374.</title>
        <authorList>
            <person name="Hosoyama A."/>
            <person name="Uohara A."/>
            <person name="Ohji S."/>
            <person name="Ichikawa N."/>
        </authorList>
    </citation>
    <scope>NUCLEOTIDE SEQUENCE [LARGE SCALE GENOMIC DNA]</scope>
    <source>
        <strain evidence="7 8">NBRC 105374</strain>
    </source>
</reference>
<name>A0A511YYD2_9CELL</name>
<dbReference type="InterPro" id="IPR039425">
    <property type="entry name" value="RNA_pol_sigma-70-like"/>
</dbReference>